<evidence type="ECO:0000313" key="1">
    <source>
        <dbReference type="EMBL" id="AKV66613.1"/>
    </source>
</evidence>
<reference evidence="1 2" key="1">
    <citation type="journal article" date="2016" name="Stand. Genomic Sci.">
        <title>Complete genome sequence and genomic characterization of Microcystis panniformis FACHB 1757 by third-generation sequencing.</title>
        <authorList>
            <person name="Zhang J.Y."/>
            <person name="Guan R."/>
            <person name="Zhang H.J."/>
            <person name="Li H."/>
            <person name="Xiao P."/>
            <person name="Yu G.L."/>
            <person name="Du L."/>
            <person name="Cao D.M."/>
            <person name="Zhu B.C."/>
            <person name="Li R.H."/>
            <person name="Lu Z.H."/>
        </authorList>
    </citation>
    <scope>NUCLEOTIDE SEQUENCE [LARGE SCALE GENOMIC DNA]</scope>
    <source>
        <strain evidence="1 2">FACHB-1757</strain>
    </source>
</reference>
<dbReference type="PATRIC" id="fig|1638788.3.peg.1447"/>
<evidence type="ECO:0008006" key="3">
    <source>
        <dbReference type="Google" id="ProtNLM"/>
    </source>
</evidence>
<dbReference type="KEGG" id="mpk:VL20_1444"/>
<protein>
    <recommendedName>
        <fullName evidence="3">Phage protein D</fullName>
    </recommendedName>
</protein>
<dbReference type="AlphaFoldDB" id="A0A0K1RXX2"/>
<dbReference type="RefSeq" id="WP_052275912.1">
    <property type="nucleotide sequence ID" value="NZ_CP011339.1"/>
</dbReference>
<sequence>MPTTSTPNLLLPSFALKIGGSPLPIETEIQVISITVEDDLTLPSMFTVELTGLETQNSQISLLDDALFALGTEVEVKLGYGGQVATLIKGEITGLEPEFTINRLPSFIVRGYDRRHRLQRGRKTRTFLQKKDSDIAAQIASEGGLTAKAEDSQVTHDYIMQANQTDLEFLQARARQLQYEVVVEDKTLLFRPVGNASSAVLTLTLEDNLLEFYPRLSSLGQVNQVSVRGWSAKDKQKVLGQAKAGDEVSTMGGQSSGAKLSESAFGEGIGGISDRPVASQAEADQFAKAQFNREVLGLITGQGICRGNTQVRAGKVIEIDGIGQRFSGLYYVTAASHRYGPRGYFTYFTIRRNAI</sequence>
<gene>
    <name evidence="1" type="ORF">VL20_1444</name>
</gene>
<keyword evidence="2" id="KW-1185">Reference proteome</keyword>
<proteinExistence type="predicted"/>
<accession>A0A0K1RXX2</accession>
<dbReference type="Proteomes" id="UP000068167">
    <property type="component" value="Chromosome"/>
</dbReference>
<dbReference type="EMBL" id="CP011339">
    <property type="protein sequence ID" value="AKV66613.1"/>
    <property type="molecule type" value="Genomic_DNA"/>
</dbReference>
<evidence type="ECO:0000313" key="2">
    <source>
        <dbReference type="Proteomes" id="UP000068167"/>
    </source>
</evidence>
<dbReference type="Gene3D" id="3.55.50.10">
    <property type="entry name" value="Baseplate protein-like domains"/>
    <property type="match status" value="1"/>
</dbReference>
<dbReference type="SUPFAM" id="SSF69279">
    <property type="entry name" value="Phage tail proteins"/>
    <property type="match status" value="1"/>
</dbReference>
<organism evidence="1 2">
    <name type="scientific">Microcystis panniformis FACHB-1757</name>
    <dbReference type="NCBI Taxonomy" id="1638788"/>
    <lineage>
        <taxon>Bacteria</taxon>
        <taxon>Bacillati</taxon>
        <taxon>Cyanobacteriota</taxon>
        <taxon>Cyanophyceae</taxon>
        <taxon>Oscillatoriophycideae</taxon>
        <taxon>Chroococcales</taxon>
        <taxon>Microcystaceae</taxon>
        <taxon>Microcystis</taxon>
    </lineage>
</organism>
<name>A0A0K1RXX2_9CHRO</name>
<dbReference type="Pfam" id="PF05954">
    <property type="entry name" value="Phage_GPD"/>
    <property type="match status" value="1"/>
</dbReference>